<dbReference type="PROSITE" id="PS51257">
    <property type="entry name" value="PROKAR_LIPOPROTEIN"/>
    <property type="match status" value="1"/>
</dbReference>
<feature type="signal peptide" evidence="2">
    <location>
        <begin position="1"/>
        <end position="23"/>
    </location>
</feature>
<evidence type="ECO:0000313" key="4">
    <source>
        <dbReference type="EMBL" id="TJY65491.1"/>
    </source>
</evidence>
<protein>
    <recommendedName>
        <fullName evidence="3">Peptidase M60 domain-containing protein</fullName>
    </recommendedName>
</protein>
<organism evidence="4 5">
    <name type="scientific">Sphingobacterium alkalisoli</name>
    <dbReference type="NCBI Taxonomy" id="1874115"/>
    <lineage>
        <taxon>Bacteria</taxon>
        <taxon>Pseudomonadati</taxon>
        <taxon>Bacteroidota</taxon>
        <taxon>Sphingobacteriia</taxon>
        <taxon>Sphingobacteriales</taxon>
        <taxon>Sphingobacteriaceae</taxon>
        <taxon>Sphingobacterium</taxon>
    </lineage>
</organism>
<evidence type="ECO:0000313" key="5">
    <source>
        <dbReference type="Proteomes" id="UP000309872"/>
    </source>
</evidence>
<keyword evidence="5" id="KW-1185">Reference proteome</keyword>
<dbReference type="Pfam" id="PF13402">
    <property type="entry name" value="Peptidase_M60"/>
    <property type="match status" value="1"/>
</dbReference>
<name>A0A4U0H1M0_9SPHI</name>
<keyword evidence="2" id="KW-0732">Signal</keyword>
<gene>
    <name evidence="4" type="ORF">FAZ19_10135</name>
</gene>
<evidence type="ECO:0000256" key="1">
    <source>
        <dbReference type="SAM" id="MobiDB-lite"/>
    </source>
</evidence>
<evidence type="ECO:0000259" key="3">
    <source>
        <dbReference type="Pfam" id="PF13402"/>
    </source>
</evidence>
<accession>A0A4U0H1M0</accession>
<dbReference type="InterPro" id="IPR031161">
    <property type="entry name" value="Peptidase_M60_dom"/>
</dbReference>
<feature type="domain" description="Peptidase M60" evidence="3">
    <location>
        <begin position="202"/>
        <end position="432"/>
    </location>
</feature>
<feature type="chain" id="PRO_5020584879" description="Peptidase M60 domain-containing protein" evidence="2">
    <location>
        <begin position="24"/>
        <end position="447"/>
    </location>
</feature>
<evidence type="ECO:0000256" key="2">
    <source>
        <dbReference type="SAM" id="SignalP"/>
    </source>
</evidence>
<sequence>MRVLLFFINALWSISFLTSGLSACTKSTPPKDTEVPQPPPPKPPDTKEMKPENYPDLVWIYTSEHWKHETFNGGTAEYVWSNEKNTPEDLTLKVSTTKGSVCSNSWLSVTLKPNTVYRFSADIRTLGVTGDKGATITLMGEWWDTAEYVKGTQQKTSVSRTFLTDHLGVARLCVSLGINGQTSSGTVYFSNLKVAEADYIAQESKYMRLRISREHANSVKASSIDAWLATMDRVYEQYVELVGANPYGQTKTNIYSPYPSIGAWGLAGNPIRVTLSGVVPMLRNFEDHNDWSFGMMHEIGHNFNSGDGKYNGSDANWNWNDEMFANFRLYYALDKLNGRFSNGGKYYDGAQAIQYFKTDGGDSYDNTIAQGRYSHDAVMYTLIRLQNQIGWAPFEKTFREFYSKPNPNNVTNWGKFNIFLETLSKYAETDVKETYSEQELKVIKDNI</sequence>
<dbReference type="EMBL" id="SUKA01000003">
    <property type="protein sequence ID" value="TJY65491.1"/>
    <property type="molecule type" value="Genomic_DNA"/>
</dbReference>
<dbReference type="AlphaFoldDB" id="A0A4U0H1M0"/>
<comment type="caution">
    <text evidence="4">The sequence shown here is derived from an EMBL/GenBank/DDBJ whole genome shotgun (WGS) entry which is preliminary data.</text>
</comment>
<dbReference type="RefSeq" id="WP_136820620.1">
    <property type="nucleotide sequence ID" value="NZ_BMJX01000003.1"/>
</dbReference>
<proteinExistence type="predicted"/>
<dbReference type="OrthoDB" id="606623at2"/>
<reference evidence="4 5" key="1">
    <citation type="submission" date="2019-04" db="EMBL/GenBank/DDBJ databases">
        <title>Sphingobacterium olei sp. nov., isolated from oil-contaminated soil.</title>
        <authorList>
            <person name="Liu B."/>
        </authorList>
    </citation>
    <scope>NUCLEOTIDE SEQUENCE [LARGE SCALE GENOMIC DNA]</scope>
    <source>
        <strain evidence="4 5">Y3L14</strain>
    </source>
</reference>
<dbReference type="Gene3D" id="2.60.120.260">
    <property type="entry name" value="Galactose-binding domain-like"/>
    <property type="match status" value="1"/>
</dbReference>
<feature type="region of interest" description="Disordered" evidence="1">
    <location>
        <begin position="26"/>
        <end position="51"/>
    </location>
</feature>
<dbReference type="Proteomes" id="UP000309872">
    <property type="component" value="Unassembled WGS sequence"/>
</dbReference>